<keyword evidence="6" id="KW-0460">Magnesium</keyword>
<dbReference type="InterPro" id="IPR007581">
    <property type="entry name" value="Endonuclease-V"/>
</dbReference>
<evidence type="ECO:0000313" key="8">
    <source>
        <dbReference type="Proteomes" id="UP001269375"/>
    </source>
</evidence>
<sequence>MFELMAHFLLPNTPLHEWALDPRDAVALQKRLASRVSQTDDLPETVTLVAGIDVGFEEGGDITRAAIVVMSVPEFSIVEHRIARIPTQMPYVPGLLSFRELPAVLEAISMLERTPDLFMVDGQGIAHPRRMGIATHLGLWLERPTIGVGKSRLCGQHEAVPDHKGGWTELHHRGECIGAVLRTRERVKPLYISPGHRISLETSIKWVMGCLTRYKLPEPTRQADKLASRKPGATVALEPHIL</sequence>
<dbReference type="CDD" id="cd06559">
    <property type="entry name" value="Endonuclease_V"/>
    <property type="match status" value="1"/>
</dbReference>
<keyword evidence="6" id="KW-0234">DNA repair</keyword>
<evidence type="ECO:0000256" key="4">
    <source>
        <dbReference type="ARBA" id="ARBA00022759"/>
    </source>
</evidence>
<protein>
    <recommendedName>
        <fullName evidence="6">Endonuclease V</fullName>
        <ecNumber evidence="6">3.1.21.7</ecNumber>
    </recommendedName>
    <alternativeName>
        <fullName evidence="6">Deoxyinosine 3'endonuclease</fullName>
    </alternativeName>
    <alternativeName>
        <fullName evidence="6">Deoxyribonuclease V</fullName>
        <shortName evidence="6">DNase V</shortName>
    </alternativeName>
</protein>
<accession>A0ABU1GUM9</accession>
<gene>
    <name evidence="6 7" type="primary">nfi</name>
    <name evidence="7" type="ORF">QC825_04215</name>
</gene>
<dbReference type="EC" id="3.1.21.7" evidence="6"/>
<comment type="cofactor">
    <cofactor evidence="6">
        <name>Mg(2+)</name>
        <dbReference type="ChEBI" id="CHEBI:18420"/>
    </cofactor>
</comment>
<keyword evidence="5 6" id="KW-0378">Hydrolase</keyword>
<organism evidence="7 8">
    <name type="scientific">Larsenimonas suaedae</name>
    <dbReference type="NCBI Taxonomy" id="1851019"/>
    <lineage>
        <taxon>Bacteria</taxon>
        <taxon>Pseudomonadati</taxon>
        <taxon>Pseudomonadota</taxon>
        <taxon>Gammaproteobacteria</taxon>
        <taxon>Oceanospirillales</taxon>
        <taxon>Halomonadaceae</taxon>
        <taxon>Larsenimonas</taxon>
    </lineage>
</organism>
<dbReference type="NCBIfam" id="NF008629">
    <property type="entry name" value="PRK11617.1"/>
    <property type="match status" value="1"/>
</dbReference>
<evidence type="ECO:0000313" key="7">
    <source>
        <dbReference type="EMBL" id="MDR5895281.1"/>
    </source>
</evidence>
<evidence type="ECO:0000256" key="2">
    <source>
        <dbReference type="ARBA" id="ARBA00022490"/>
    </source>
</evidence>
<comment type="caution">
    <text evidence="7">The sequence shown here is derived from an EMBL/GenBank/DDBJ whole genome shotgun (WGS) entry which is preliminary data.</text>
</comment>
<evidence type="ECO:0000256" key="6">
    <source>
        <dbReference type="HAMAP-Rule" id="MF_00801"/>
    </source>
</evidence>
<feature type="binding site" evidence="6">
    <location>
        <position position="121"/>
    </location>
    <ligand>
        <name>Mg(2+)</name>
        <dbReference type="ChEBI" id="CHEBI:18420"/>
    </ligand>
</feature>
<keyword evidence="8" id="KW-1185">Reference proteome</keyword>
<keyword evidence="6" id="KW-0227">DNA damage</keyword>
<dbReference type="Proteomes" id="UP001269375">
    <property type="component" value="Unassembled WGS sequence"/>
</dbReference>
<keyword evidence="2 6" id="KW-0963">Cytoplasm</keyword>
<feature type="site" description="Interaction with target DNA" evidence="6">
    <location>
        <position position="91"/>
    </location>
</feature>
<dbReference type="GO" id="GO:0043737">
    <property type="term" value="F:deoxyribonuclease V activity"/>
    <property type="evidence" value="ECO:0007669"/>
    <property type="project" value="UniProtKB-EC"/>
</dbReference>
<comment type="function">
    <text evidence="6">DNA repair enzyme involved in the repair of deaminated bases. Selectively cleaves double-stranded DNA at the second phosphodiester bond 3' to a deoxyinosine leaving behind the intact lesion on the nicked DNA.</text>
</comment>
<evidence type="ECO:0000256" key="5">
    <source>
        <dbReference type="ARBA" id="ARBA00022801"/>
    </source>
</evidence>
<evidence type="ECO:0000256" key="1">
    <source>
        <dbReference type="ARBA" id="ARBA00004496"/>
    </source>
</evidence>
<reference evidence="7 8" key="1">
    <citation type="submission" date="2023-04" db="EMBL/GenBank/DDBJ databases">
        <title>A long-awaited taxogenomic arrangement of the family Halomonadaceae.</title>
        <authorList>
            <person name="De La Haba R."/>
            <person name="Chuvochina M."/>
            <person name="Wittouck S."/>
            <person name="Arahal D.R."/>
            <person name="Sanchez-Porro C."/>
            <person name="Hugenholtz P."/>
            <person name="Ventosa A."/>
        </authorList>
    </citation>
    <scope>NUCLEOTIDE SEQUENCE [LARGE SCALE GENOMIC DNA]</scope>
    <source>
        <strain evidence="7 8">DSM 22428</strain>
    </source>
</reference>
<keyword evidence="4 6" id="KW-0255">Endonuclease</keyword>
<dbReference type="PANTHER" id="PTHR28511">
    <property type="entry name" value="ENDONUCLEASE V"/>
    <property type="match status" value="1"/>
</dbReference>
<keyword evidence="6" id="KW-0479">Metal-binding</keyword>
<dbReference type="Pfam" id="PF04493">
    <property type="entry name" value="Endonuclease_5"/>
    <property type="match status" value="1"/>
</dbReference>
<evidence type="ECO:0000256" key="3">
    <source>
        <dbReference type="ARBA" id="ARBA00022722"/>
    </source>
</evidence>
<comment type="similarity">
    <text evidence="6">Belongs to the endonuclease V family.</text>
</comment>
<name>A0ABU1GUM9_9GAMM</name>
<dbReference type="PANTHER" id="PTHR28511:SF1">
    <property type="entry name" value="ENDONUCLEASE V"/>
    <property type="match status" value="1"/>
</dbReference>
<keyword evidence="3 6" id="KW-0540">Nuclease</keyword>
<dbReference type="Gene3D" id="3.30.2170.10">
    <property type="entry name" value="archaeoglobus fulgidus dsm 4304 superfamily"/>
    <property type="match status" value="1"/>
</dbReference>
<dbReference type="RefSeq" id="WP_251590758.1">
    <property type="nucleotide sequence ID" value="NZ_JAMLJI010000001.1"/>
</dbReference>
<dbReference type="EMBL" id="JARWAO010000002">
    <property type="protein sequence ID" value="MDR5895281.1"/>
    <property type="molecule type" value="Genomic_DNA"/>
</dbReference>
<dbReference type="HAMAP" id="MF_00801">
    <property type="entry name" value="Endonuclease_5"/>
    <property type="match status" value="1"/>
</dbReference>
<proteinExistence type="inferred from homology"/>
<comment type="subcellular location">
    <subcellularLocation>
        <location evidence="1 6">Cytoplasm</location>
    </subcellularLocation>
</comment>
<comment type="catalytic activity">
    <reaction evidence="6">
        <text>Endonucleolytic cleavage at apurinic or apyrimidinic sites to products with a 5'-phosphate.</text>
        <dbReference type="EC" id="3.1.21.7"/>
    </reaction>
</comment>
<feature type="binding site" evidence="6">
    <location>
        <position position="53"/>
    </location>
    <ligand>
        <name>Mg(2+)</name>
        <dbReference type="ChEBI" id="CHEBI:18420"/>
    </ligand>
</feature>